<dbReference type="PROSITE" id="PS51318">
    <property type="entry name" value="TAT"/>
    <property type="match status" value="1"/>
</dbReference>
<dbReference type="SUPFAM" id="SSF55486">
    <property type="entry name" value="Metalloproteases ('zincins'), catalytic domain"/>
    <property type="match status" value="1"/>
</dbReference>
<dbReference type="InterPro" id="IPR050344">
    <property type="entry name" value="Peptidase_M1_aminopeptidases"/>
</dbReference>
<evidence type="ECO:0000313" key="4">
    <source>
        <dbReference type="Proteomes" id="UP001199916"/>
    </source>
</evidence>
<keyword evidence="4" id="KW-1185">Reference proteome</keyword>
<accession>A0ABS8YNJ4</accession>
<dbReference type="InterPro" id="IPR006311">
    <property type="entry name" value="TAT_signal"/>
</dbReference>
<evidence type="ECO:0000313" key="3">
    <source>
        <dbReference type="EMBL" id="MCE5172028.1"/>
    </source>
</evidence>
<reference evidence="3 4" key="1">
    <citation type="submission" date="2021-11" db="EMBL/GenBank/DDBJ databases">
        <title>Draft genome sequence of Paenibacillus profundus YoMME, a new Gram-positive bacteria with exoelectrogenic properties.</title>
        <authorList>
            <person name="Hubenova Y."/>
            <person name="Hubenova E."/>
            <person name="Manasiev Y."/>
            <person name="Peykov S."/>
            <person name="Mitov M."/>
        </authorList>
    </citation>
    <scope>NUCLEOTIDE SEQUENCE [LARGE SCALE GENOMIC DNA]</scope>
    <source>
        <strain evidence="3 4">YoMME</strain>
    </source>
</reference>
<dbReference type="PANTHER" id="PTHR11533:SF174">
    <property type="entry name" value="PUROMYCIN-SENSITIVE AMINOPEPTIDASE-RELATED"/>
    <property type="match status" value="1"/>
</dbReference>
<keyword evidence="1" id="KW-0732">Signal</keyword>
<dbReference type="PANTHER" id="PTHR11533">
    <property type="entry name" value="PROTEASE M1 ZINC METALLOPROTEASE"/>
    <property type="match status" value="1"/>
</dbReference>
<name>A0ABS8YNJ4_9BACL</name>
<dbReference type="CDD" id="cd09604">
    <property type="entry name" value="M1_APN_like"/>
    <property type="match status" value="1"/>
</dbReference>
<evidence type="ECO:0000256" key="1">
    <source>
        <dbReference type="SAM" id="SignalP"/>
    </source>
</evidence>
<dbReference type="InterPro" id="IPR014782">
    <property type="entry name" value="Peptidase_M1_dom"/>
</dbReference>
<dbReference type="EMBL" id="JAJNBZ010000023">
    <property type="protein sequence ID" value="MCE5172028.1"/>
    <property type="molecule type" value="Genomic_DNA"/>
</dbReference>
<proteinExistence type="predicted"/>
<feature type="domain" description="Peptidase M1 membrane alanine aminopeptidase" evidence="2">
    <location>
        <begin position="374"/>
        <end position="511"/>
    </location>
</feature>
<dbReference type="RefSeq" id="WP_233698328.1">
    <property type="nucleotide sequence ID" value="NZ_JAJNBZ010000023.1"/>
</dbReference>
<sequence>MTTKTKRTGRQLLQTTIAAAMAFTMLAAPFTSTNTAYAQADSEGSPTQAASALTAQTKQDVKTNIQYDIQAKLNTDDMTISGKQTVKYRNTSSDKLNDVVFRLFADAHRSKETQPSMFARSNEEIAQENPDKKSEDFLGGIDIISVKDAATGRTLATKNEKQALTVQLEKALNQDEEVALELEYKTKIPFGSQRLSYQKDIINGAHWFPVMSVYDEKTHTWNKTPYSTKFETDYYEVADYNVNMNVPEKLQVVMPGQMSEQPAEAGRKVVSTKSDKTRELVFFSSEKFHKASKTKNGLTVEYVYYNDNNDPAKTAVINKYIDQAFKAIEFFSDKFGKYEYPEFRIVESHVEGVAVEFSRVIQMGLVDANAAPEKKTAFVHEIAHQWFHSIIGNDSETESFLDEGFADFAMSYFFNEQGSKLSGFDNVRSDIYPLDIAINSTNDNAGESPDALFYKRGRLAIYELYRTVGQEKFDAFMKEYFNRYAYRNATVAGLLQTIEDQFGKAVRDRMDDNLNKPNFELKPEYGMTEAEQAEFMRLGMVEMYDGVEQGYPNLSKETMFKIMTKALHGEPLTIVYSNPVSKAAKEQQEMLFSGIQNMLSMTGMKADIMSERQAIKKNMETTLAKSNVIVIGNPKHNTFIQALKPAIVAKAEQAGFPWKEVMNKPGLHGAYGVTHPYNKDRMVVHYFWTDDHVNEKAAAGFLPLAGMKTLMVTNNFYQYFVQKADGSIYKEKFVDNPISKLFQTEE</sequence>
<dbReference type="Pfam" id="PF01433">
    <property type="entry name" value="Peptidase_M1"/>
    <property type="match status" value="1"/>
</dbReference>
<feature type="signal peptide" evidence="1">
    <location>
        <begin position="1"/>
        <end position="27"/>
    </location>
</feature>
<dbReference type="Proteomes" id="UP001199916">
    <property type="component" value="Unassembled WGS sequence"/>
</dbReference>
<comment type="caution">
    <text evidence="3">The sequence shown here is derived from an EMBL/GenBank/DDBJ whole genome shotgun (WGS) entry which is preliminary data.</text>
</comment>
<feature type="chain" id="PRO_5046033729" evidence="1">
    <location>
        <begin position="28"/>
        <end position="746"/>
    </location>
</feature>
<gene>
    <name evidence="3" type="ORF">LQV63_22350</name>
</gene>
<dbReference type="InterPro" id="IPR027268">
    <property type="entry name" value="Peptidase_M4/M1_CTD_sf"/>
</dbReference>
<evidence type="ECO:0000259" key="2">
    <source>
        <dbReference type="Pfam" id="PF01433"/>
    </source>
</evidence>
<dbReference type="Gene3D" id="1.10.390.10">
    <property type="entry name" value="Neutral Protease Domain 2"/>
    <property type="match status" value="1"/>
</dbReference>
<protein>
    <submittedName>
        <fullName evidence="3">M1 family metallopeptidase</fullName>
    </submittedName>
</protein>
<organism evidence="3 4">
    <name type="scientific">Paenibacillus profundus</name>
    <dbReference type="NCBI Taxonomy" id="1173085"/>
    <lineage>
        <taxon>Bacteria</taxon>
        <taxon>Bacillati</taxon>
        <taxon>Bacillota</taxon>
        <taxon>Bacilli</taxon>
        <taxon>Bacillales</taxon>
        <taxon>Paenibacillaceae</taxon>
        <taxon>Paenibacillus</taxon>
    </lineage>
</organism>